<gene>
    <name evidence="2" type="ORF">LCGC14_3163420</name>
</gene>
<feature type="transmembrane region" description="Helical" evidence="1">
    <location>
        <begin position="103"/>
        <end position="121"/>
    </location>
</feature>
<evidence type="ECO:0000313" key="2">
    <source>
        <dbReference type="EMBL" id="KKK46620.1"/>
    </source>
</evidence>
<evidence type="ECO:0000256" key="1">
    <source>
        <dbReference type="SAM" id="Phobius"/>
    </source>
</evidence>
<proteinExistence type="predicted"/>
<accession>A0A0F8WES1</accession>
<dbReference type="AlphaFoldDB" id="A0A0F8WES1"/>
<name>A0A0F8WES1_9ZZZZ</name>
<keyword evidence="1" id="KW-1133">Transmembrane helix</keyword>
<protein>
    <submittedName>
        <fullName evidence="2">Uncharacterized protein</fullName>
    </submittedName>
</protein>
<comment type="caution">
    <text evidence="2">The sequence shown here is derived from an EMBL/GenBank/DDBJ whole genome shotgun (WGS) entry which is preliminary data.</text>
</comment>
<dbReference type="EMBL" id="LAZR01069987">
    <property type="protein sequence ID" value="KKK46620.1"/>
    <property type="molecule type" value="Genomic_DNA"/>
</dbReference>
<sequence>MVEEEIMTSWTDHGEMLCTPKDAETRIKIQALQAALLDPLITVNGDLGPDTLAATNRLGYNFANCSDLMSDIENVTISLGMMVVDPVSGKKKVPAHLIKKAGFPWWVLLLVAGGAVAWNYTRPKNDRWF</sequence>
<organism evidence="2">
    <name type="scientific">marine sediment metagenome</name>
    <dbReference type="NCBI Taxonomy" id="412755"/>
    <lineage>
        <taxon>unclassified sequences</taxon>
        <taxon>metagenomes</taxon>
        <taxon>ecological metagenomes</taxon>
    </lineage>
</organism>
<keyword evidence="1" id="KW-0472">Membrane</keyword>
<reference evidence="2" key="1">
    <citation type="journal article" date="2015" name="Nature">
        <title>Complex archaea that bridge the gap between prokaryotes and eukaryotes.</title>
        <authorList>
            <person name="Spang A."/>
            <person name="Saw J.H."/>
            <person name="Jorgensen S.L."/>
            <person name="Zaremba-Niedzwiedzka K."/>
            <person name="Martijn J."/>
            <person name="Lind A.E."/>
            <person name="van Eijk R."/>
            <person name="Schleper C."/>
            <person name="Guy L."/>
            <person name="Ettema T.J."/>
        </authorList>
    </citation>
    <scope>NUCLEOTIDE SEQUENCE</scope>
</reference>
<keyword evidence="1" id="KW-0812">Transmembrane</keyword>